<dbReference type="STRING" id="1122184.SAMN02745176_00897"/>
<gene>
    <name evidence="2" type="ORF">SAMN02745176_00897</name>
</gene>
<feature type="domain" description="Baseplate J-like central" evidence="1">
    <location>
        <begin position="2"/>
        <end position="56"/>
    </location>
</feature>
<evidence type="ECO:0000259" key="1">
    <source>
        <dbReference type="Pfam" id="PF26078"/>
    </source>
</evidence>
<dbReference type="Pfam" id="PF26078">
    <property type="entry name" value="Baseplate_J_M"/>
    <property type="match status" value="1"/>
</dbReference>
<organism evidence="2 3">
    <name type="scientific">Lutispora thermophila DSM 19022</name>
    <dbReference type="NCBI Taxonomy" id="1122184"/>
    <lineage>
        <taxon>Bacteria</taxon>
        <taxon>Bacillati</taxon>
        <taxon>Bacillota</taxon>
        <taxon>Clostridia</taxon>
        <taxon>Lutisporales</taxon>
        <taxon>Lutisporaceae</taxon>
        <taxon>Lutispora</taxon>
    </lineage>
</organism>
<accession>A0A1M6CQV3</accession>
<keyword evidence="3" id="KW-1185">Reference proteome</keyword>
<protein>
    <submittedName>
        <fullName evidence="2">Baseplate J-like protein</fullName>
    </submittedName>
</protein>
<dbReference type="OrthoDB" id="2554267at2"/>
<dbReference type="EMBL" id="FQZS01000005">
    <property type="protein sequence ID" value="SHI63263.1"/>
    <property type="molecule type" value="Genomic_DNA"/>
</dbReference>
<name>A0A1M6CQV3_9FIRM</name>
<dbReference type="AlphaFoldDB" id="A0A1M6CQV3"/>
<evidence type="ECO:0000313" key="2">
    <source>
        <dbReference type="EMBL" id="SHI63263.1"/>
    </source>
</evidence>
<evidence type="ECO:0000313" key="3">
    <source>
        <dbReference type="Proteomes" id="UP000184442"/>
    </source>
</evidence>
<dbReference type="InterPro" id="IPR058531">
    <property type="entry name" value="Baseplate_J_M"/>
</dbReference>
<sequence length="88" mass="9658">MGVGGVRVIPRWNGPLTVKVIIIDSNGKPASQELIDNVFNHIEAERPFGADVTVVSAKPVELNISVNLVLTDGYTEQQVKNYIRQNIT</sequence>
<proteinExistence type="predicted"/>
<reference evidence="2 3" key="1">
    <citation type="submission" date="2016-11" db="EMBL/GenBank/DDBJ databases">
        <authorList>
            <person name="Jaros S."/>
            <person name="Januszkiewicz K."/>
            <person name="Wedrychowicz H."/>
        </authorList>
    </citation>
    <scope>NUCLEOTIDE SEQUENCE [LARGE SCALE GENOMIC DNA]</scope>
    <source>
        <strain evidence="2 3">DSM 19022</strain>
    </source>
</reference>
<dbReference type="Proteomes" id="UP000184442">
    <property type="component" value="Unassembled WGS sequence"/>
</dbReference>